<evidence type="ECO:0000313" key="1">
    <source>
        <dbReference type="EMBL" id="KAI4471601.1"/>
    </source>
</evidence>
<dbReference type="Proteomes" id="UP001056778">
    <property type="component" value="Chromosome 1"/>
</dbReference>
<dbReference type="EMBL" id="CM043015">
    <property type="protein sequence ID" value="KAI4471601.1"/>
    <property type="molecule type" value="Genomic_DNA"/>
</dbReference>
<gene>
    <name evidence="1" type="ORF">MML48_1g13819</name>
</gene>
<protein>
    <submittedName>
        <fullName evidence="1">Zinc finger protein</fullName>
    </submittedName>
</protein>
<reference evidence="1" key="1">
    <citation type="submission" date="2022-04" db="EMBL/GenBank/DDBJ databases">
        <title>Chromosome-scale genome assembly of Holotrichia oblita Faldermann.</title>
        <authorList>
            <person name="Rongchong L."/>
        </authorList>
    </citation>
    <scope>NUCLEOTIDE SEQUENCE</scope>
    <source>
        <strain evidence="1">81SQS9</strain>
    </source>
</reference>
<sequence length="365" mass="42447">MSSIYLKEEIKIEPTTISYGEHIHSNIRQITSFKWRCKLCHQSFQTRAILRDHTREAHNASHCKQFANYSYNTQTQLYSCKMCKAEFKKRSLMWKHVLVHEEKFTCKICNEVQDSAYKFSLHLNKHAGDNNYKCPLCEYVTKITSSMSTHITSVHLKRFPYYCKHCGKGYHDAVMCTDHELKHLGKHSVPCVVCQKSFGYTRNLIHHQINCHKVPTTDASLNNQCDVCMKHYSSSASLRKHRRIHQIDTPDGKPNVCDWCGKVFKDNGALKQHERIHTGYKLHKCRYCEKVFSRTTYLRHHELTHSGEKPLSCVHCGKRFIQATSLKIHVRTHTGERPYKCHLCNKGYTTGTAMKTHIARCSGLN</sequence>
<comment type="caution">
    <text evidence="1">The sequence shown here is derived from an EMBL/GenBank/DDBJ whole genome shotgun (WGS) entry which is preliminary data.</text>
</comment>
<organism evidence="1 2">
    <name type="scientific">Holotrichia oblita</name>
    <name type="common">Chafer beetle</name>
    <dbReference type="NCBI Taxonomy" id="644536"/>
    <lineage>
        <taxon>Eukaryota</taxon>
        <taxon>Metazoa</taxon>
        <taxon>Ecdysozoa</taxon>
        <taxon>Arthropoda</taxon>
        <taxon>Hexapoda</taxon>
        <taxon>Insecta</taxon>
        <taxon>Pterygota</taxon>
        <taxon>Neoptera</taxon>
        <taxon>Endopterygota</taxon>
        <taxon>Coleoptera</taxon>
        <taxon>Polyphaga</taxon>
        <taxon>Scarabaeiformia</taxon>
        <taxon>Scarabaeidae</taxon>
        <taxon>Melolonthinae</taxon>
        <taxon>Holotrichia</taxon>
    </lineage>
</organism>
<proteinExistence type="predicted"/>
<accession>A0ACB9TXS9</accession>
<name>A0ACB9TXS9_HOLOL</name>
<keyword evidence="2" id="KW-1185">Reference proteome</keyword>
<evidence type="ECO:0000313" key="2">
    <source>
        <dbReference type="Proteomes" id="UP001056778"/>
    </source>
</evidence>